<accession>A0A7K1KNL1</accession>
<dbReference type="RefSeq" id="WP_155934096.1">
    <property type="nucleotide sequence ID" value="NZ_WODC01000005.1"/>
</dbReference>
<keyword evidence="1" id="KW-1133">Transmembrane helix</keyword>
<evidence type="ECO:0000256" key="1">
    <source>
        <dbReference type="SAM" id="Phobius"/>
    </source>
</evidence>
<sequence>MTVTPSELFALALSRHRQPWNFTVQLAALALFGLALLLHSFLVFAAGLILFGFGFFELPLPEMSDGRWRRVVQASVEWEKNWSVLPWTFAKWAGLCFVLLACCLLVWALWTRDLAVLALFVAFGYLARVVAENRAGGIDP</sequence>
<feature type="transmembrane region" description="Helical" evidence="1">
    <location>
        <begin position="89"/>
        <end position="107"/>
    </location>
</feature>
<dbReference type="Proteomes" id="UP000461162">
    <property type="component" value="Unassembled WGS sequence"/>
</dbReference>
<protein>
    <submittedName>
        <fullName evidence="2">Uncharacterized protein</fullName>
    </submittedName>
</protein>
<comment type="caution">
    <text evidence="2">The sequence shown here is derived from an EMBL/GenBank/DDBJ whole genome shotgun (WGS) entry which is preliminary data.</text>
</comment>
<feature type="transmembrane region" description="Helical" evidence="1">
    <location>
        <begin position="26"/>
        <end position="56"/>
    </location>
</feature>
<dbReference type="AlphaFoldDB" id="A0A7K1KNL1"/>
<keyword evidence="1" id="KW-0472">Membrane</keyword>
<dbReference type="EMBL" id="WODC01000005">
    <property type="protein sequence ID" value="MUM77686.1"/>
    <property type="molecule type" value="Genomic_DNA"/>
</dbReference>
<feature type="transmembrane region" description="Helical" evidence="1">
    <location>
        <begin position="114"/>
        <end position="131"/>
    </location>
</feature>
<reference evidence="2 3" key="1">
    <citation type="submission" date="2019-11" db="EMBL/GenBank/DDBJ databases">
        <title>Pseudodesulfovibrio alkaliphilus, sp. nov., an alkaliphilic sulfate-reducing bacteria from mud volcano of Taman peninsula, Russia.</title>
        <authorList>
            <person name="Frolova A."/>
            <person name="Merkel A.Y."/>
            <person name="Slobodkin A.I."/>
        </authorList>
    </citation>
    <scope>NUCLEOTIDE SEQUENCE [LARGE SCALE GENOMIC DNA]</scope>
    <source>
        <strain evidence="2 3">F-1</strain>
    </source>
</reference>
<evidence type="ECO:0000313" key="3">
    <source>
        <dbReference type="Proteomes" id="UP000461162"/>
    </source>
</evidence>
<evidence type="ECO:0000313" key="2">
    <source>
        <dbReference type="EMBL" id="MUM77686.1"/>
    </source>
</evidence>
<organism evidence="2 3">
    <name type="scientific">Pseudodesulfovibrio alkaliphilus</name>
    <dbReference type="NCBI Taxonomy" id="2661613"/>
    <lineage>
        <taxon>Bacteria</taxon>
        <taxon>Pseudomonadati</taxon>
        <taxon>Thermodesulfobacteriota</taxon>
        <taxon>Desulfovibrionia</taxon>
        <taxon>Desulfovibrionales</taxon>
        <taxon>Desulfovibrionaceae</taxon>
    </lineage>
</organism>
<keyword evidence="3" id="KW-1185">Reference proteome</keyword>
<name>A0A7K1KNL1_9BACT</name>
<proteinExistence type="predicted"/>
<keyword evidence="1" id="KW-0812">Transmembrane</keyword>
<gene>
    <name evidence="2" type="ORF">GKC30_08575</name>
</gene>